<gene>
    <name evidence="2" type="ORF">DU505_09755</name>
</gene>
<comment type="caution">
    <text evidence="2">The sequence shown here is derived from an EMBL/GenBank/DDBJ whole genome shotgun (WGS) entry which is preliminary data.</text>
</comment>
<evidence type="ECO:0000313" key="3">
    <source>
        <dbReference type="Proteomes" id="UP000252405"/>
    </source>
</evidence>
<dbReference type="AlphaFoldDB" id="A0A368TYQ2"/>
<proteinExistence type="predicted"/>
<accession>A0A368TYQ2</accession>
<evidence type="ECO:0000313" key="2">
    <source>
        <dbReference type="EMBL" id="RCV89858.1"/>
    </source>
</evidence>
<dbReference type="EMBL" id="QPII01000005">
    <property type="protein sequence ID" value="RCV89858.1"/>
    <property type="molecule type" value="Genomic_DNA"/>
</dbReference>
<protein>
    <recommendedName>
        <fullName evidence="4">Lysozyme family protein</fullName>
    </recommendedName>
</protein>
<dbReference type="Proteomes" id="UP000252405">
    <property type="component" value="Unassembled WGS sequence"/>
</dbReference>
<feature type="compositionally biased region" description="Basic residues" evidence="1">
    <location>
        <begin position="220"/>
        <end position="229"/>
    </location>
</feature>
<keyword evidence="3" id="KW-1185">Reference proteome</keyword>
<evidence type="ECO:0000256" key="1">
    <source>
        <dbReference type="SAM" id="MobiDB-lite"/>
    </source>
</evidence>
<sequence length="281" mass="32107">MAIRLTEPLRQEYEQLFESCDILSKREAEVERSVDRLLSHRDRYQTVTERRGVPWHFVALVHSMESGCSFRCHLHNGDPLTARTVQVPAGRPKRGTPPFDWEVSAADAMALKRLDGDTDWSLAGTLYQLERYNGWGYRMYHSHVLSPYLWSFSTHYTSGRYVADGRWSDSAVSRQCGAAVMLRRLVERGETDLADQPAATLYAQVATEPAGDKGSQRPLVSRHRMRRSRRDAEKEKAQRLQRWLTSFPGIFLKPDGIPGDRTSNAYRLVTGHYLPGDPRGE</sequence>
<organism evidence="2 3">
    <name type="scientific">Billgrantia montanilacus</name>
    <dbReference type="NCBI Taxonomy" id="2282305"/>
    <lineage>
        <taxon>Bacteria</taxon>
        <taxon>Pseudomonadati</taxon>
        <taxon>Pseudomonadota</taxon>
        <taxon>Gammaproteobacteria</taxon>
        <taxon>Oceanospirillales</taxon>
        <taxon>Halomonadaceae</taxon>
        <taxon>Billgrantia</taxon>
    </lineage>
</organism>
<evidence type="ECO:0008006" key="4">
    <source>
        <dbReference type="Google" id="ProtNLM"/>
    </source>
</evidence>
<feature type="region of interest" description="Disordered" evidence="1">
    <location>
        <begin position="205"/>
        <end position="237"/>
    </location>
</feature>
<dbReference type="RefSeq" id="WP_114478787.1">
    <property type="nucleotide sequence ID" value="NZ_QPII01000005.1"/>
</dbReference>
<name>A0A368TYQ2_9GAMM</name>
<reference evidence="2 3" key="1">
    <citation type="submission" date="2018-07" db="EMBL/GenBank/DDBJ databases">
        <title>Halomonas montanilacus sp. nov., isolated from Lake Pengyan on Tibetan Plateau.</title>
        <authorList>
            <person name="Lu H."/>
            <person name="Xing P."/>
            <person name="Wu Q."/>
        </authorList>
    </citation>
    <scope>NUCLEOTIDE SEQUENCE [LARGE SCALE GENOMIC DNA]</scope>
    <source>
        <strain evidence="2 3">PYC7W</strain>
    </source>
</reference>
<dbReference type="OrthoDB" id="482757at2"/>